<dbReference type="Proteomes" id="UP000218209">
    <property type="component" value="Unassembled WGS sequence"/>
</dbReference>
<evidence type="ECO:0000313" key="2">
    <source>
        <dbReference type="Proteomes" id="UP000218209"/>
    </source>
</evidence>
<organism evidence="1 2">
    <name type="scientific">Porphyra umbilicalis</name>
    <name type="common">Purple laver</name>
    <name type="synonym">Red alga</name>
    <dbReference type="NCBI Taxonomy" id="2786"/>
    <lineage>
        <taxon>Eukaryota</taxon>
        <taxon>Rhodophyta</taxon>
        <taxon>Bangiophyceae</taxon>
        <taxon>Bangiales</taxon>
        <taxon>Bangiaceae</taxon>
        <taxon>Porphyra</taxon>
    </lineage>
</organism>
<sequence length="264" mass="26907">MDPGCEFKVAARLAGEVGAPIVLGDDDASVTVRRLYAAFSPLAAITHLRGDVAEVLTRLRERPAHGVSLGDVFGRPRYAADVGRLLVPTVTASILVQLAANAVLGGALGQVFGGGGGGVGGGGGGGDAVATAAAATTAAAAAAMSPSVATVVEGLGMAARLAANGWLLGTTLRFWNTLVTERDACLYGSLRGTVAAVAEEGGVGGGLYGQSWRWSGCSTSMASCGDGKPPTPRGRRRKPRHLRLRLWQTTVEPLGRAHEPFFFG</sequence>
<keyword evidence="2" id="KW-1185">Reference proteome</keyword>
<dbReference type="AlphaFoldDB" id="A0A1X6NWL6"/>
<name>A0A1X6NWL6_PORUM</name>
<evidence type="ECO:0000313" key="1">
    <source>
        <dbReference type="EMBL" id="OSX72773.1"/>
    </source>
</evidence>
<dbReference type="EMBL" id="KV919039">
    <property type="protein sequence ID" value="OSX72773.1"/>
    <property type="molecule type" value="Genomic_DNA"/>
</dbReference>
<gene>
    <name evidence="1" type="ORF">BU14_0406s0012</name>
</gene>
<reference evidence="1 2" key="1">
    <citation type="submission" date="2017-03" db="EMBL/GenBank/DDBJ databases">
        <title>WGS assembly of Porphyra umbilicalis.</title>
        <authorList>
            <person name="Brawley S.H."/>
            <person name="Blouin N.A."/>
            <person name="Ficko-Blean E."/>
            <person name="Wheeler G.L."/>
            <person name="Lohr M."/>
            <person name="Goodson H.V."/>
            <person name="Jenkins J.W."/>
            <person name="Blaby-Haas C.E."/>
            <person name="Helliwell K.E."/>
            <person name="Chan C."/>
            <person name="Marriage T."/>
            <person name="Bhattacharya D."/>
            <person name="Klein A.S."/>
            <person name="Badis Y."/>
            <person name="Brodie J."/>
            <person name="Cao Y."/>
            <person name="Collen J."/>
            <person name="Dittami S.M."/>
            <person name="Gachon C.M."/>
            <person name="Green B.R."/>
            <person name="Karpowicz S."/>
            <person name="Kim J.W."/>
            <person name="Kudahl U."/>
            <person name="Lin S."/>
            <person name="Michel G."/>
            <person name="Mittag M."/>
            <person name="Olson B.J."/>
            <person name="Pangilinan J."/>
            <person name="Peng Y."/>
            <person name="Qiu H."/>
            <person name="Shu S."/>
            <person name="Singer J.T."/>
            <person name="Smith A.G."/>
            <person name="Sprecher B.N."/>
            <person name="Wagner V."/>
            <person name="Wang W."/>
            <person name="Wang Z.-Y."/>
            <person name="Yan J."/>
            <person name="Yarish C."/>
            <person name="Zoeuner-Riek S."/>
            <person name="Zhuang Y."/>
            <person name="Zou Y."/>
            <person name="Lindquist E.A."/>
            <person name="Grimwood J."/>
            <person name="Barry K."/>
            <person name="Rokhsar D.S."/>
            <person name="Schmutz J."/>
            <person name="Stiller J.W."/>
            <person name="Grossman A.R."/>
            <person name="Prochnik S.E."/>
        </authorList>
    </citation>
    <scope>NUCLEOTIDE SEQUENCE [LARGE SCALE GENOMIC DNA]</scope>
    <source>
        <strain evidence="1">4086291</strain>
    </source>
</reference>
<accession>A0A1X6NWL6</accession>
<proteinExistence type="predicted"/>
<protein>
    <submittedName>
        <fullName evidence="1">Uncharacterized protein</fullName>
    </submittedName>
</protein>